<reference evidence="2 3" key="1">
    <citation type="submission" date="2019-07" db="EMBL/GenBank/DDBJ databases">
        <title>R&amp;d 2014.</title>
        <authorList>
            <person name="Klenk H.-P."/>
        </authorList>
    </citation>
    <scope>NUCLEOTIDE SEQUENCE [LARGE SCALE GENOMIC DNA]</scope>
    <source>
        <strain evidence="2 3">DSM 43194</strain>
    </source>
</reference>
<organism evidence="2 3">
    <name type="scientific">Prauserella rugosa</name>
    <dbReference type="NCBI Taxonomy" id="43354"/>
    <lineage>
        <taxon>Bacteria</taxon>
        <taxon>Bacillati</taxon>
        <taxon>Actinomycetota</taxon>
        <taxon>Actinomycetes</taxon>
        <taxon>Pseudonocardiales</taxon>
        <taxon>Pseudonocardiaceae</taxon>
        <taxon>Prauserella</taxon>
    </lineage>
</organism>
<feature type="compositionally biased region" description="Low complexity" evidence="1">
    <location>
        <begin position="193"/>
        <end position="230"/>
    </location>
</feature>
<evidence type="ECO:0000256" key="1">
    <source>
        <dbReference type="SAM" id="MobiDB-lite"/>
    </source>
</evidence>
<gene>
    <name evidence="2" type="ORF">JD82_04444</name>
</gene>
<dbReference type="EMBL" id="VLJV01000001">
    <property type="protein sequence ID" value="TWH22562.1"/>
    <property type="molecule type" value="Genomic_DNA"/>
</dbReference>
<dbReference type="AlphaFoldDB" id="A0A660CGL0"/>
<feature type="compositionally biased region" description="Low complexity" evidence="1">
    <location>
        <begin position="423"/>
        <end position="442"/>
    </location>
</feature>
<sequence>MAKKWGKRGKGGGRAGTQVDPFAMQARPPAPRSAPPASSTPLADYLQRDHPGVTDGYVVLPRALVEDMPLPWQQQLVGLLSQFHNGHARLDWPSYRVVPSRPERLVDLDEEQLAEVGYLVEIDADGEMVYRERSGRKVEDPDSVTVLVSCLDPVVRNSRRQERPSVPEQGRAAPMNIGPQPVWRTPPTGFSRPGAAATPAGQSTPAAPASATPAQAGPAQTGPAHAAPGQVGSGQPGQPETGQAPAAQPPVGPAQPGPATPTSSGSMPAVPPPPAPATPASGTPAPGTPAAPSAPAQPAAGQSPSAAQPTTTQPTTAQPTTTQPTTAQAPAAQPSAGQVPAVPPGQSTGPAVPAPADANPTETADSRAARAERDWFDEMPADTGADTDAARSEYAGAPGENPLAENPVRTGGTPDGDGHDDPGITGETGPTGPTGATETPEAIEGTEGEVSFGPTGEEPTEIPYRFRR</sequence>
<feature type="compositionally biased region" description="Pro residues" evidence="1">
    <location>
        <begin position="247"/>
        <end position="259"/>
    </location>
</feature>
<feature type="compositionally biased region" description="Basic residues" evidence="1">
    <location>
        <begin position="1"/>
        <end position="11"/>
    </location>
</feature>
<evidence type="ECO:0000313" key="2">
    <source>
        <dbReference type="EMBL" id="TWH22562.1"/>
    </source>
</evidence>
<feature type="compositionally biased region" description="Basic and acidic residues" evidence="1">
    <location>
        <begin position="364"/>
        <end position="376"/>
    </location>
</feature>
<feature type="compositionally biased region" description="Low complexity" evidence="1">
    <location>
        <begin position="278"/>
        <end position="340"/>
    </location>
</feature>
<feature type="compositionally biased region" description="Low complexity" evidence="1">
    <location>
        <begin position="236"/>
        <end position="246"/>
    </location>
</feature>
<name>A0A660CGL0_9PSEU</name>
<feature type="region of interest" description="Disordered" evidence="1">
    <location>
        <begin position="1"/>
        <end position="43"/>
    </location>
</feature>
<dbReference type="RefSeq" id="WP_051758116.1">
    <property type="nucleotide sequence ID" value="NZ_JOIJ01000030.1"/>
</dbReference>
<keyword evidence="3" id="KW-1185">Reference proteome</keyword>
<accession>A0A660CGL0</accession>
<dbReference type="Proteomes" id="UP000317303">
    <property type="component" value="Unassembled WGS sequence"/>
</dbReference>
<comment type="caution">
    <text evidence="2">The sequence shown here is derived from an EMBL/GenBank/DDBJ whole genome shotgun (WGS) entry which is preliminary data.</text>
</comment>
<feature type="region of interest" description="Disordered" evidence="1">
    <location>
        <begin position="158"/>
        <end position="468"/>
    </location>
</feature>
<protein>
    <submittedName>
        <fullName evidence="2">Uncharacterized protein</fullName>
    </submittedName>
</protein>
<evidence type="ECO:0000313" key="3">
    <source>
        <dbReference type="Proteomes" id="UP000317303"/>
    </source>
</evidence>
<proteinExistence type="predicted"/>